<dbReference type="Gene3D" id="3.40.50.12230">
    <property type="match status" value="1"/>
</dbReference>
<dbReference type="GO" id="GO:0005829">
    <property type="term" value="C:cytosol"/>
    <property type="evidence" value="ECO:0007669"/>
    <property type="project" value="TreeGrafter"/>
</dbReference>
<dbReference type="PANTHER" id="PTHR11138:SF5">
    <property type="entry name" value="METHIONYL-TRNA FORMYLTRANSFERASE, MITOCHONDRIAL"/>
    <property type="match status" value="1"/>
</dbReference>
<dbReference type="InterPro" id="IPR002376">
    <property type="entry name" value="Formyl_transf_N"/>
</dbReference>
<feature type="domain" description="Formyl transferase N-terminal" evidence="1">
    <location>
        <begin position="1"/>
        <end position="177"/>
    </location>
</feature>
<keyword evidence="3" id="KW-0808">Transferase</keyword>
<dbReference type="SUPFAM" id="SSF50486">
    <property type="entry name" value="FMT C-terminal domain-like"/>
    <property type="match status" value="1"/>
</dbReference>
<dbReference type="InterPro" id="IPR005793">
    <property type="entry name" value="Formyl_trans_C"/>
</dbReference>
<dbReference type="AlphaFoldDB" id="A0A1G4VRW4"/>
<dbReference type="Pfam" id="PF00551">
    <property type="entry name" value="Formyl_trans_N"/>
    <property type="match status" value="1"/>
</dbReference>
<dbReference type="CDD" id="cd08369">
    <property type="entry name" value="FMT_core"/>
    <property type="match status" value="1"/>
</dbReference>
<gene>
    <name evidence="3" type="ORF">SAMN02799620_01487</name>
</gene>
<evidence type="ECO:0000313" key="3">
    <source>
        <dbReference type="EMBL" id="SCX10985.1"/>
    </source>
</evidence>
<dbReference type="SUPFAM" id="SSF53328">
    <property type="entry name" value="Formyltransferase"/>
    <property type="match status" value="1"/>
</dbReference>
<evidence type="ECO:0000259" key="2">
    <source>
        <dbReference type="Pfam" id="PF02911"/>
    </source>
</evidence>
<dbReference type="InterPro" id="IPR036477">
    <property type="entry name" value="Formyl_transf_N_sf"/>
</dbReference>
<name>A0A1G4VRW4_9MYCO</name>
<evidence type="ECO:0000259" key="1">
    <source>
        <dbReference type="Pfam" id="PF00551"/>
    </source>
</evidence>
<proteinExistence type="predicted"/>
<feature type="domain" description="Formyl transferase C-terminal" evidence="2">
    <location>
        <begin position="204"/>
        <end position="303"/>
    </location>
</feature>
<dbReference type="Pfam" id="PF02911">
    <property type="entry name" value="Formyl_trans_C"/>
    <property type="match status" value="1"/>
</dbReference>
<dbReference type="EMBL" id="FMUB01000003">
    <property type="protein sequence ID" value="SCX10985.1"/>
    <property type="molecule type" value="Genomic_DNA"/>
</dbReference>
<dbReference type="STRING" id="1502745.SAMN02799620_01487"/>
<organism evidence="3 4">
    <name type="scientific">Mycolicibacterium fluoranthenivorans</name>
    <dbReference type="NCBI Taxonomy" id="258505"/>
    <lineage>
        <taxon>Bacteria</taxon>
        <taxon>Bacillati</taxon>
        <taxon>Actinomycetota</taxon>
        <taxon>Actinomycetes</taxon>
        <taxon>Mycobacteriales</taxon>
        <taxon>Mycobacteriaceae</taxon>
        <taxon>Mycolicibacterium</taxon>
    </lineage>
</organism>
<accession>A0A1G4VRW4</accession>
<dbReference type="PANTHER" id="PTHR11138">
    <property type="entry name" value="METHIONYL-TRNA FORMYLTRANSFERASE"/>
    <property type="match status" value="1"/>
</dbReference>
<dbReference type="InterPro" id="IPR011034">
    <property type="entry name" value="Formyl_transferase-like_C_sf"/>
</dbReference>
<sequence>MRVAMFGYQTWGHKTLEALIKSPHEVVLVVTHPPSDQPYESIWADSVEDLARDHGIPVCLAQRPDDALIERVRSAQPDIMVANNWRTWLPRELFDLPPHGTLNLHDSMLPRFTGFSPVIWAMISGANEVGLTAHRMDDDLDTGDIVLQRAIPIGPADTGTELVRATIDLIPEVLIESLDLIERGAAIWTPQNLDERTFFHKRSARDSLIDWRWSAAELDRFVRALSDPYPNAVTYYRGERIRILKAAVSRYRYGGTPGRVFIAEGDGMVIVTGAEAHRGQEPGLVIHRVRLDDGTELPALEYFGRGGGYLTDRP</sequence>
<dbReference type="RefSeq" id="WP_090355135.1">
    <property type="nucleotide sequence ID" value="NZ_FMUB01000003.1"/>
</dbReference>
<dbReference type="GO" id="GO:0004479">
    <property type="term" value="F:methionyl-tRNA formyltransferase activity"/>
    <property type="evidence" value="ECO:0007669"/>
    <property type="project" value="TreeGrafter"/>
</dbReference>
<evidence type="ECO:0000313" key="4">
    <source>
        <dbReference type="Proteomes" id="UP000199707"/>
    </source>
</evidence>
<protein>
    <submittedName>
        <fullName evidence="3">Methionyl-tRNA formyltransferase</fullName>
    </submittedName>
</protein>
<dbReference type="Proteomes" id="UP000199707">
    <property type="component" value="Unassembled WGS sequence"/>
</dbReference>
<reference evidence="4" key="1">
    <citation type="submission" date="2016-10" db="EMBL/GenBank/DDBJ databases">
        <authorList>
            <person name="Varghese N."/>
            <person name="Submissions S."/>
        </authorList>
    </citation>
    <scope>NUCLEOTIDE SEQUENCE [LARGE SCALE GENOMIC DNA]</scope>
    <source>
        <strain evidence="4">UNC267MFSha1.1M11</strain>
    </source>
</reference>